<proteinExistence type="predicted"/>
<keyword evidence="2" id="KW-1185">Reference proteome</keyword>
<gene>
    <name evidence="1" type="ORF">HMPREF1544_01601</name>
</gene>
<sequence length="59" mass="6831">MLKGYTMHTCRIITSHLEEHTPGQKHRQENCSSSQEKSHCQVHGGCTHLFTPTLLYFFI</sequence>
<evidence type="ECO:0000313" key="2">
    <source>
        <dbReference type="Proteomes" id="UP000014254"/>
    </source>
</evidence>
<dbReference type="EMBL" id="KE123908">
    <property type="protein sequence ID" value="EPB91470.1"/>
    <property type="molecule type" value="Genomic_DNA"/>
</dbReference>
<reference evidence="2" key="1">
    <citation type="submission" date="2013-05" db="EMBL/GenBank/DDBJ databases">
        <title>The Genome sequence of Mucor circinelloides f. circinelloides 1006PhL.</title>
        <authorList>
            <consortium name="The Broad Institute Genomics Platform"/>
            <person name="Cuomo C."/>
            <person name="Earl A."/>
            <person name="Findley K."/>
            <person name="Lee S.C."/>
            <person name="Walker B."/>
            <person name="Young S."/>
            <person name="Zeng Q."/>
            <person name="Gargeya S."/>
            <person name="Fitzgerald M."/>
            <person name="Haas B."/>
            <person name="Abouelleil A."/>
            <person name="Allen A.W."/>
            <person name="Alvarado L."/>
            <person name="Arachchi H.M."/>
            <person name="Berlin A.M."/>
            <person name="Chapman S.B."/>
            <person name="Gainer-Dewar J."/>
            <person name="Goldberg J."/>
            <person name="Griggs A."/>
            <person name="Gujja S."/>
            <person name="Hansen M."/>
            <person name="Howarth C."/>
            <person name="Imamovic A."/>
            <person name="Ireland A."/>
            <person name="Larimer J."/>
            <person name="McCowan C."/>
            <person name="Murphy C."/>
            <person name="Pearson M."/>
            <person name="Poon T.W."/>
            <person name="Priest M."/>
            <person name="Roberts A."/>
            <person name="Saif S."/>
            <person name="Shea T."/>
            <person name="Sisk P."/>
            <person name="Sykes S."/>
            <person name="Wortman J."/>
            <person name="Nusbaum C."/>
            <person name="Birren B."/>
        </authorList>
    </citation>
    <scope>NUCLEOTIDE SEQUENCE [LARGE SCALE GENOMIC DNA]</scope>
    <source>
        <strain evidence="2">1006PhL</strain>
    </source>
</reference>
<evidence type="ECO:0000313" key="1">
    <source>
        <dbReference type="EMBL" id="EPB91470.1"/>
    </source>
</evidence>
<dbReference type="VEuPathDB" id="FungiDB:HMPREF1544_01601"/>
<protein>
    <submittedName>
        <fullName evidence="1">Uncharacterized protein</fullName>
    </submittedName>
</protein>
<organism evidence="1 2">
    <name type="scientific">Mucor circinelloides f. circinelloides (strain 1006PhL)</name>
    <name type="common">Mucormycosis agent</name>
    <name type="synonym">Calyptromyces circinelloides</name>
    <dbReference type="NCBI Taxonomy" id="1220926"/>
    <lineage>
        <taxon>Eukaryota</taxon>
        <taxon>Fungi</taxon>
        <taxon>Fungi incertae sedis</taxon>
        <taxon>Mucoromycota</taxon>
        <taxon>Mucoromycotina</taxon>
        <taxon>Mucoromycetes</taxon>
        <taxon>Mucorales</taxon>
        <taxon>Mucorineae</taxon>
        <taxon>Mucoraceae</taxon>
        <taxon>Mucor</taxon>
    </lineage>
</organism>
<dbReference type="Proteomes" id="UP000014254">
    <property type="component" value="Unassembled WGS sequence"/>
</dbReference>
<name>S2KGE9_MUCC1</name>
<dbReference type="InParanoid" id="S2KGE9"/>
<accession>S2KGE9</accession>
<dbReference type="AlphaFoldDB" id="S2KGE9"/>